<comment type="caution">
    <text evidence="2">The sequence shown here is derived from an EMBL/GenBank/DDBJ whole genome shotgun (WGS) entry which is preliminary data.</text>
</comment>
<dbReference type="EMBL" id="JBHFFA010000001">
    <property type="protein sequence ID" value="KAL2652333.1"/>
    <property type="molecule type" value="Genomic_DNA"/>
</dbReference>
<dbReference type="PANTHER" id="PTHR14303">
    <property type="entry name" value="DNA POLYMERASE DELTA SUBUNIT 4"/>
    <property type="match status" value="1"/>
</dbReference>
<dbReference type="Pfam" id="PF04081">
    <property type="entry name" value="DNA_pol_delta_4"/>
    <property type="match status" value="1"/>
</dbReference>
<accession>A0ABD1ZLL0</accession>
<sequence length="131" mass="14412">MASASKKHSLSGVYPQRKKAASAVGKEKQYDKFSSIYEDVSIGGASIGVGSAQPAALTTSKSGRKDLEANYDNNESTLRQFDMNMAYGPCLGITRMERWERASRLGLDPPIDVRDILEKYDASDCLWEGRV</sequence>
<dbReference type="AlphaFoldDB" id="A0ABD1ZLL0"/>
<keyword evidence="3" id="KW-1185">Reference proteome</keyword>
<dbReference type="Proteomes" id="UP001605036">
    <property type="component" value="Unassembled WGS sequence"/>
</dbReference>
<dbReference type="InterPro" id="IPR007218">
    <property type="entry name" value="DNA_pol_delta_4"/>
</dbReference>
<evidence type="ECO:0000313" key="2">
    <source>
        <dbReference type="EMBL" id="KAL2652333.1"/>
    </source>
</evidence>
<proteinExistence type="predicted"/>
<gene>
    <name evidence="2" type="ORF">R1flu_020461</name>
</gene>
<reference evidence="2 3" key="1">
    <citation type="submission" date="2024-09" db="EMBL/GenBank/DDBJ databases">
        <title>Chromosome-scale assembly of Riccia fluitans.</title>
        <authorList>
            <person name="Paukszto L."/>
            <person name="Sawicki J."/>
            <person name="Karawczyk K."/>
            <person name="Piernik-Szablinska J."/>
            <person name="Szczecinska M."/>
            <person name="Mazdziarz M."/>
        </authorList>
    </citation>
    <scope>NUCLEOTIDE SEQUENCE [LARGE SCALE GENOMIC DNA]</scope>
    <source>
        <strain evidence="2">Rf_01</strain>
        <tissue evidence="2">Aerial parts of the thallus</tissue>
    </source>
</reference>
<name>A0ABD1ZLL0_9MARC</name>
<dbReference type="PANTHER" id="PTHR14303:SF0">
    <property type="entry name" value="DNA POLYMERASE DELTA SUBUNIT 4"/>
    <property type="match status" value="1"/>
</dbReference>
<organism evidence="2 3">
    <name type="scientific">Riccia fluitans</name>
    <dbReference type="NCBI Taxonomy" id="41844"/>
    <lineage>
        <taxon>Eukaryota</taxon>
        <taxon>Viridiplantae</taxon>
        <taxon>Streptophyta</taxon>
        <taxon>Embryophyta</taxon>
        <taxon>Marchantiophyta</taxon>
        <taxon>Marchantiopsida</taxon>
        <taxon>Marchantiidae</taxon>
        <taxon>Marchantiales</taxon>
        <taxon>Ricciaceae</taxon>
        <taxon>Riccia</taxon>
    </lineage>
</organism>
<evidence type="ECO:0000256" key="1">
    <source>
        <dbReference type="SAM" id="MobiDB-lite"/>
    </source>
</evidence>
<protein>
    <recommendedName>
        <fullName evidence="4">DNA polymerase delta subunit 4</fullName>
    </recommendedName>
</protein>
<evidence type="ECO:0000313" key="3">
    <source>
        <dbReference type="Proteomes" id="UP001605036"/>
    </source>
</evidence>
<feature type="region of interest" description="Disordered" evidence="1">
    <location>
        <begin position="1"/>
        <end position="29"/>
    </location>
</feature>
<evidence type="ECO:0008006" key="4">
    <source>
        <dbReference type="Google" id="ProtNLM"/>
    </source>
</evidence>